<dbReference type="EMBL" id="JANBUH010000121">
    <property type="protein sequence ID" value="KAJ2754382.1"/>
    <property type="molecule type" value="Genomic_DNA"/>
</dbReference>
<protein>
    <submittedName>
        <fullName evidence="1">Uncharacterized protein</fullName>
    </submittedName>
</protein>
<reference evidence="1" key="1">
    <citation type="submission" date="2022-07" db="EMBL/GenBank/DDBJ databases">
        <title>Phylogenomic reconstructions and comparative analyses of Kickxellomycotina fungi.</title>
        <authorList>
            <person name="Reynolds N.K."/>
            <person name="Stajich J.E."/>
            <person name="Barry K."/>
            <person name="Grigoriev I.V."/>
            <person name="Crous P."/>
            <person name="Smith M.E."/>
        </authorList>
    </citation>
    <scope>NUCLEOTIDE SEQUENCE</scope>
    <source>
        <strain evidence="1">BCRC 34297</strain>
    </source>
</reference>
<evidence type="ECO:0000313" key="1">
    <source>
        <dbReference type="EMBL" id="KAJ2754382.1"/>
    </source>
</evidence>
<proteinExistence type="predicted"/>
<dbReference type="AlphaFoldDB" id="A0A9W8LBW5"/>
<gene>
    <name evidence="1" type="ORF">GGI19_002449</name>
</gene>
<accession>A0A9W8LBW5</accession>
<organism evidence="1 2">
    <name type="scientific">Coemansia pectinata</name>
    <dbReference type="NCBI Taxonomy" id="1052879"/>
    <lineage>
        <taxon>Eukaryota</taxon>
        <taxon>Fungi</taxon>
        <taxon>Fungi incertae sedis</taxon>
        <taxon>Zoopagomycota</taxon>
        <taxon>Kickxellomycotina</taxon>
        <taxon>Kickxellomycetes</taxon>
        <taxon>Kickxellales</taxon>
        <taxon>Kickxellaceae</taxon>
        <taxon>Coemansia</taxon>
    </lineage>
</organism>
<evidence type="ECO:0000313" key="2">
    <source>
        <dbReference type="Proteomes" id="UP001140011"/>
    </source>
</evidence>
<dbReference type="Proteomes" id="UP001140011">
    <property type="component" value="Unassembled WGS sequence"/>
</dbReference>
<sequence>MPVTSVTSNGDGLTVAAEAADPSPDLVTTVEDLGAVALKDECTEAFNLDRSVVAGFDCGQQASSSSLVPVNERAHGEQDIDPEFGAVMVDGELPLNNYSYLAGNASSQLTLAQRKGKGKEPEVYDARSYTYSASVSMQLTPSLANRALWTEEMKRNNARNGLLRFQASVASLRGAPKPSLRRDIEPRGCNRIIS</sequence>
<name>A0A9W8LBW5_9FUNG</name>
<dbReference type="OrthoDB" id="10295628at2759"/>
<keyword evidence="2" id="KW-1185">Reference proteome</keyword>
<comment type="caution">
    <text evidence="1">The sequence shown here is derived from an EMBL/GenBank/DDBJ whole genome shotgun (WGS) entry which is preliminary data.</text>
</comment>